<dbReference type="AlphaFoldDB" id="A0A6L3SPZ0"/>
<accession>A0A6L3SPZ0</accession>
<dbReference type="InterPro" id="IPR029044">
    <property type="entry name" value="Nucleotide-diphossugar_trans"/>
</dbReference>
<reference evidence="1 2" key="1">
    <citation type="submission" date="2019-09" db="EMBL/GenBank/DDBJ databases">
        <title>YIM 48816 draft genome.</title>
        <authorList>
            <person name="Jiang L."/>
        </authorList>
    </citation>
    <scope>NUCLEOTIDE SEQUENCE [LARGE SCALE GENOMIC DNA]</scope>
    <source>
        <strain evidence="1 2">YIM 48816</strain>
    </source>
</reference>
<keyword evidence="2" id="KW-1185">Reference proteome</keyword>
<name>A0A6L3SPZ0_9HYPH</name>
<dbReference type="InterPro" id="IPR029063">
    <property type="entry name" value="SAM-dependent_MTases_sf"/>
</dbReference>
<dbReference type="Gene3D" id="3.90.550.10">
    <property type="entry name" value="Spore Coat Polysaccharide Biosynthesis Protein SpsA, Chain A"/>
    <property type="match status" value="1"/>
</dbReference>
<dbReference type="SUPFAM" id="SSF53448">
    <property type="entry name" value="Nucleotide-diphospho-sugar transferases"/>
    <property type="match status" value="1"/>
</dbReference>
<sequence length="380" mass="42032">MSMAELPIAIMGFNRPNYLQRVLTSLKTQQGVDLSRHKLLYFQDGSIDPYSGEERASQSDIERNIKIFKDNFPDGQVFSSESNLGVALNFERAEREVFDNLSAPAAIFLEDDLVLGPLYLKAMYEMLELASSHPEIGYVSVYGDHIASLDEQRRRSAEIALLGHNWAFALTQAQWRKSAPYVEQYLALVRGADYRKRPGQKIKDLFHSWGCGAPGTSQDVAKTLACFLTGGVKLNTVPAYGQYIGEIGLHTNPGLFAKMGFGETKVMEDELLLPHEITTEALVQVRKQLASYCNGEISSAPKPQADPPIRMTDAEVSLLTRYLRRSKFYLEFGCGGSTALAIRESKGMIVSVDSDATWISKLKQVATVQQAVSSGRLAGC</sequence>
<dbReference type="Gene3D" id="3.40.50.150">
    <property type="entry name" value="Vaccinia Virus protein VP39"/>
    <property type="match status" value="1"/>
</dbReference>
<dbReference type="RefSeq" id="WP_151004674.1">
    <property type="nucleotide sequence ID" value="NZ_BPQY01000368.1"/>
</dbReference>
<dbReference type="Proteomes" id="UP000474159">
    <property type="component" value="Unassembled WGS sequence"/>
</dbReference>
<gene>
    <name evidence="1" type="ORF">F6X53_28305</name>
</gene>
<comment type="caution">
    <text evidence="1">The sequence shown here is derived from an EMBL/GenBank/DDBJ whole genome shotgun (WGS) entry which is preliminary data.</text>
</comment>
<dbReference type="EMBL" id="VZZK01000049">
    <property type="protein sequence ID" value="KAB1072386.1"/>
    <property type="molecule type" value="Genomic_DNA"/>
</dbReference>
<organism evidence="1 2">
    <name type="scientific">Methylobacterium soli</name>
    <dbReference type="NCBI Taxonomy" id="553447"/>
    <lineage>
        <taxon>Bacteria</taxon>
        <taxon>Pseudomonadati</taxon>
        <taxon>Pseudomonadota</taxon>
        <taxon>Alphaproteobacteria</taxon>
        <taxon>Hyphomicrobiales</taxon>
        <taxon>Methylobacteriaceae</taxon>
        <taxon>Methylobacterium</taxon>
    </lineage>
</organism>
<evidence type="ECO:0000313" key="2">
    <source>
        <dbReference type="Proteomes" id="UP000474159"/>
    </source>
</evidence>
<dbReference type="OrthoDB" id="7236134at2"/>
<evidence type="ECO:0000313" key="1">
    <source>
        <dbReference type="EMBL" id="KAB1072386.1"/>
    </source>
</evidence>
<protein>
    <submittedName>
        <fullName evidence="1">Uncharacterized protein</fullName>
    </submittedName>
</protein>
<proteinExistence type="predicted"/>